<dbReference type="Proteomes" id="UP001292094">
    <property type="component" value="Unassembled WGS sequence"/>
</dbReference>
<dbReference type="InterPro" id="IPR020472">
    <property type="entry name" value="WD40_PAC1"/>
</dbReference>
<dbReference type="Pfam" id="PF12265">
    <property type="entry name" value="CAF1C_H4-bd"/>
    <property type="match status" value="1"/>
</dbReference>
<dbReference type="SUPFAM" id="SSF50978">
    <property type="entry name" value="WD40 repeat-like"/>
    <property type="match status" value="1"/>
</dbReference>
<dbReference type="InterPro" id="IPR051972">
    <property type="entry name" value="Glutamate-rich_WD_repeat"/>
</dbReference>
<dbReference type="EMBL" id="JAWZYT010006283">
    <property type="protein sequence ID" value="KAK4288490.1"/>
    <property type="molecule type" value="Genomic_DNA"/>
</dbReference>
<dbReference type="PANTHER" id="PTHR45903">
    <property type="entry name" value="GLUTAMATE-RICH WD REPEAT-CONTAINING PROTEIN 1"/>
    <property type="match status" value="1"/>
</dbReference>
<dbReference type="InterPro" id="IPR036322">
    <property type="entry name" value="WD40_repeat_dom_sf"/>
</dbReference>
<dbReference type="Pfam" id="PF00400">
    <property type="entry name" value="WD40"/>
    <property type="match status" value="3"/>
</dbReference>
<name>A0AAE1NG32_9EUCA</name>
<evidence type="ECO:0000256" key="5">
    <source>
        <dbReference type="ARBA" id="ARBA00040876"/>
    </source>
</evidence>
<feature type="domain" description="Histone-binding protein RBBP4-like N-terminal" evidence="8">
    <location>
        <begin position="25"/>
        <end position="94"/>
    </location>
</feature>
<reference evidence="9" key="1">
    <citation type="submission" date="2023-11" db="EMBL/GenBank/DDBJ databases">
        <title>Genome assemblies of two species of porcelain crab, Petrolisthes cinctipes and Petrolisthes manimaculis (Anomura: Porcellanidae).</title>
        <authorList>
            <person name="Angst P."/>
        </authorList>
    </citation>
    <scope>NUCLEOTIDE SEQUENCE</scope>
    <source>
        <strain evidence="9">PB745_02</strain>
        <tissue evidence="9">Gill</tissue>
    </source>
</reference>
<dbReference type="InterPro" id="IPR019775">
    <property type="entry name" value="WD40_repeat_CS"/>
</dbReference>
<evidence type="ECO:0000259" key="8">
    <source>
        <dbReference type="Pfam" id="PF12265"/>
    </source>
</evidence>
<comment type="subcellular location">
    <subcellularLocation>
        <location evidence="1">Nucleus</location>
    </subcellularLocation>
</comment>
<feature type="compositionally biased region" description="Acidic residues" evidence="7">
    <location>
        <begin position="98"/>
        <end position="117"/>
    </location>
</feature>
<sequence length="420" mass="46446">MTSQDTTEDFEMVDEEGNVADAENEDYLECDFSAYKLFHEGSTGAPCLSFDIVRDNLGEGRTCDTPLTLTFVAGTQAQRSHLNSITVLKMKNLKMISENDDDDDEDTELEDDEDEGTEGQPIIASATVQHNGCINRIRTSTINNVVLAAAWSETGEVGVWDLSNMLGAVEQGPTTTAAPLEEWPIYTFKGHRSEGFALDWATAMPGTLATGDCERNIHIWKPVEGGKWSVDSRPYQAHTASVEDIQWSPNEPHVFASCSVDKTIRVWDSRETQTKACMLTVSDAHTSDINVIHWNRNEPFIVSGGDDGKVQVWDLRNFQSGEPVAVLKQHTAPVTTVEWHPSDASVLASAGEDNQVLQWDLAVERDEEAGIEEDMDIPPQLLFVHKGQKEVKEVHWHPQIPGLVISTALSGFNVFKTISC</sequence>
<feature type="repeat" description="WD" evidence="6">
    <location>
        <begin position="235"/>
        <end position="277"/>
    </location>
</feature>
<keyword evidence="2 6" id="KW-0853">WD repeat</keyword>
<keyword evidence="4" id="KW-0539">Nucleus</keyword>
<dbReference type="GO" id="GO:0042254">
    <property type="term" value="P:ribosome biogenesis"/>
    <property type="evidence" value="ECO:0007669"/>
    <property type="project" value="TreeGrafter"/>
</dbReference>
<feature type="repeat" description="WD" evidence="6">
    <location>
        <begin position="327"/>
        <end position="361"/>
    </location>
</feature>
<evidence type="ECO:0000256" key="6">
    <source>
        <dbReference type="PROSITE-ProRule" id="PRU00221"/>
    </source>
</evidence>
<dbReference type="SMART" id="SM00320">
    <property type="entry name" value="WD40"/>
    <property type="match status" value="6"/>
</dbReference>
<dbReference type="PROSITE" id="PS00678">
    <property type="entry name" value="WD_REPEATS_1"/>
    <property type="match status" value="1"/>
</dbReference>
<evidence type="ECO:0000256" key="3">
    <source>
        <dbReference type="ARBA" id="ARBA00022737"/>
    </source>
</evidence>
<dbReference type="InterPro" id="IPR015943">
    <property type="entry name" value="WD40/YVTN_repeat-like_dom_sf"/>
</dbReference>
<evidence type="ECO:0000256" key="7">
    <source>
        <dbReference type="SAM" id="MobiDB-lite"/>
    </source>
</evidence>
<feature type="region of interest" description="Disordered" evidence="7">
    <location>
        <begin position="96"/>
        <end position="120"/>
    </location>
</feature>
<dbReference type="GO" id="GO:0005730">
    <property type="term" value="C:nucleolus"/>
    <property type="evidence" value="ECO:0007669"/>
    <property type="project" value="TreeGrafter"/>
</dbReference>
<evidence type="ECO:0000256" key="1">
    <source>
        <dbReference type="ARBA" id="ARBA00004123"/>
    </source>
</evidence>
<dbReference type="PROSITE" id="PS50082">
    <property type="entry name" value="WD_REPEATS_2"/>
    <property type="match status" value="3"/>
</dbReference>
<dbReference type="AlphaFoldDB" id="A0AAE1NG32"/>
<accession>A0AAE1NG32</accession>
<feature type="repeat" description="WD" evidence="6">
    <location>
        <begin position="282"/>
        <end position="317"/>
    </location>
</feature>
<gene>
    <name evidence="9" type="ORF">Pmani_038486</name>
</gene>
<protein>
    <recommendedName>
        <fullName evidence="5">Glutamate-rich WD repeat-containing protein 1</fullName>
    </recommendedName>
</protein>
<organism evidence="9 10">
    <name type="scientific">Petrolisthes manimaculis</name>
    <dbReference type="NCBI Taxonomy" id="1843537"/>
    <lineage>
        <taxon>Eukaryota</taxon>
        <taxon>Metazoa</taxon>
        <taxon>Ecdysozoa</taxon>
        <taxon>Arthropoda</taxon>
        <taxon>Crustacea</taxon>
        <taxon>Multicrustacea</taxon>
        <taxon>Malacostraca</taxon>
        <taxon>Eumalacostraca</taxon>
        <taxon>Eucarida</taxon>
        <taxon>Decapoda</taxon>
        <taxon>Pleocyemata</taxon>
        <taxon>Anomura</taxon>
        <taxon>Galatheoidea</taxon>
        <taxon>Porcellanidae</taxon>
        <taxon>Petrolisthes</taxon>
    </lineage>
</organism>
<proteinExistence type="predicted"/>
<dbReference type="PRINTS" id="PR00320">
    <property type="entry name" value="GPROTEINBRPT"/>
</dbReference>
<dbReference type="InterPro" id="IPR001680">
    <property type="entry name" value="WD40_rpt"/>
</dbReference>
<dbReference type="InterPro" id="IPR022052">
    <property type="entry name" value="Histone-bd_RBBP4-like_N"/>
</dbReference>
<comment type="caution">
    <text evidence="9">The sequence shown here is derived from an EMBL/GenBank/DDBJ whole genome shotgun (WGS) entry which is preliminary data.</text>
</comment>
<keyword evidence="10" id="KW-1185">Reference proteome</keyword>
<dbReference type="PROSITE" id="PS50294">
    <property type="entry name" value="WD_REPEATS_REGION"/>
    <property type="match status" value="3"/>
</dbReference>
<evidence type="ECO:0000256" key="4">
    <source>
        <dbReference type="ARBA" id="ARBA00023242"/>
    </source>
</evidence>
<evidence type="ECO:0000256" key="2">
    <source>
        <dbReference type="ARBA" id="ARBA00022574"/>
    </source>
</evidence>
<evidence type="ECO:0000313" key="9">
    <source>
        <dbReference type="EMBL" id="KAK4288490.1"/>
    </source>
</evidence>
<evidence type="ECO:0000313" key="10">
    <source>
        <dbReference type="Proteomes" id="UP001292094"/>
    </source>
</evidence>
<dbReference type="PANTHER" id="PTHR45903:SF1">
    <property type="entry name" value="GLUTAMATE-RICH WD REPEAT-CONTAINING PROTEIN 1"/>
    <property type="match status" value="1"/>
</dbReference>
<dbReference type="Gene3D" id="2.130.10.10">
    <property type="entry name" value="YVTN repeat-like/Quinoprotein amine dehydrogenase"/>
    <property type="match status" value="1"/>
</dbReference>
<keyword evidence="3" id="KW-0677">Repeat</keyword>